<gene>
    <name evidence="20" type="ORF">HF521_022762</name>
</gene>
<evidence type="ECO:0000256" key="7">
    <source>
        <dbReference type="ARBA" id="ARBA00022723"/>
    </source>
</evidence>
<evidence type="ECO:0000256" key="11">
    <source>
        <dbReference type="ARBA" id="ARBA00022842"/>
    </source>
</evidence>
<evidence type="ECO:0000256" key="6">
    <source>
        <dbReference type="ARBA" id="ARBA00022679"/>
    </source>
</evidence>
<dbReference type="EC" id="2.7.11.1" evidence="3"/>
<dbReference type="OrthoDB" id="193931at2759"/>
<evidence type="ECO:0000256" key="10">
    <source>
        <dbReference type="ARBA" id="ARBA00022840"/>
    </source>
</evidence>
<dbReference type="SMART" id="SM00220">
    <property type="entry name" value="S_TKc"/>
    <property type="match status" value="1"/>
</dbReference>
<dbReference type="InterPro" id="IPR008271">
    <property type="entry name" value="Ser/Thr_kinase_AS"/>
</dbReference>
<dbReference type="EMBL" id="JABFDY010000009">
    <property type="protein sequence ID" value="KAF7703755.1"/>
    <property type="molecule type" value="Genomic_DNA"/>
</dbReference>
<evidence type="ECO:0000256" key="4">
    <source>
        <dbReference type="ARBA" id="ARBA00022527"/>
    </source>
</evidence>
<dbReference type="FunFam" id="1.10.510.10:FF:000346">
    <property type="entry name" value="Serine/threonine-protein kinase NIM1"/>
    <property type="match status" value="1"/>
</dbReference>
<comment type="cofactor">
    <cofactor evidence="1">
        <name>Mg(2+)</name>
        <dbReference type="ChEBI" id="CHEBI:18420"/>
    </cofactor>
</comment>
<dbReference type="Proteomes" id="UP000606274">
    <property type="component" value="Unassembled WGS sequence"/>
</dbReference>
<evidence type="ECO:0000256" key="15">
    <source>
        <dbReference type="ARBA" id="ARBA00080118"/>
    </source>
</evidence>
<dbReference type="InterPro" id="IPR017441">
    <property type="entry name" value="Protein_kinase_ATP_BS"/>
</dbReference>
<evidence type="ECO:0000256" key="17">
    <source>
        <dbReference type="RuleBase" id="RU000304"/>
    </source>
</evidence>
<feature type="domain" description="Protein kinase" evidence="19">
    <location>
        <begin position="82"/>
        <end position="345"/>
    </location>
</feature>
<reference evidence="20" key="1">
    <citation type="submission" date="2020-08" db="EMBL/GenBank/DDBJ databases">
        <title>Chromosome-level assembly of Southern catfish (Silurus meridionalis) provides insights into visual adaptation to the nocturnal and benthic lifestyles.</title>
        <authorList>
            <person name="Zhang Y."/>
            <person name="Wang D."/>
            <person name="Peng Z."/>
        </authorList>
    </citation>
    <scope>NUCLEOTIDE SEQUENCE</scope>
    <source>
        <strain evidence="20">SWU-2019-XX</strain>
        <tissue evidence="20">Muscle</tissue>
    </source>
</reference>
<keyword evidence="21" id="KW-1185">Reference proteome</keyword>
<dbReference type="Gene3D" id="1.10.510.10">
    <property type="entry name" value="Transferase(Phosphotransferase) domain 1"/>
    <property type="match status" value="1"/>
</dbReference>
<dbReference type="GO" id="GO:0005524">
    <property type="term" value="F:ATP binding"/>
    <property type="evidence" value="ECO:0007669"/>
    <property type="project" value="UniProtKB-UniRule"/>
</dbReference>
<dbReference type="InterPro" id="IPR000719">
    <property type="entry name" value="Prot_kinase_dom"/>
</dbReference>
<protein>
    <recommendedName>
        <fullName evidence="14">Serine/threonine-protein kinase NIM1</fullName>
        <ecNumber evidence="3">2.7.11.1</ecNumber>
    </recommendedName>
    <alternativeName>
        <fullName evidence="15">NIM1 serine/threonine-protein kinase</fullName>
    </alternativeName>
</protein>
<dbReference type="GO" id="GO:0046872">
    <property type="term" value="F:metal ion binding"/>
    <property type="evidence" value="ECO:0007669"/>
    <property type="project" value="UniProtKB-KW"/>
</dbReference>
<dbReference type="GO" id="GO:0050321">
    <property type="term" value="F:tau-protein kinase activity"/>
    <property type="evidence" value="ECO:0007669"/>
    <property type="project" value="TreeGrafter"/>
</dbReference>
<accession>A0A8T0BAB0</accession>
<keyword evidence="5" id="KW-0597">Phosphoprotein</keyword>
<evidence type="ECO:0000256" key="1">
    <source>
        <dbReference type="ARBA" id="ARBA00001946"/>
    </source>
</evidence>
<evidence type="ECO:0000256" key="8">
    <source>
        <dbReference type="ARBA" id="ARBA00022741"/>
    </source>
</evidence>
<evidence type="ECO:0000259" key="19">
    <source>
        <dbReference type="PROSITE" id="PS50011"/>
    </source>
</evidence>
<dbReference type="GO" id="GO:0035556">
    <property type="term" value="P:intracellular signal transduction"/>
    <property type="evidence" value="ECO:0007669"/>
    <property type="project" value="TreeGrafter"/>
</dbReference>
<comment type="catalytic activity">
    <reaction evidence="13">
        <text>L-seryl-[protein] + ATP = O-phospho-L-seryl-[protein] + ADP + H(+)</text>
        <dbReference type="Rhea" id="RHEA:17989"/>
        <dbReference type="Rhea" id="RHEA-COMP:9863"/>
        <dbReference type="Rhea" id="RHEA-COMP:11604"/>
        <dbReference type="ChEBI" id="CHEBI:15378"/>
        <dbReference type="ChEBI" id="CHEBI:29999"/>
        <dbReference type="ChEBI" id="CHEBI:30616"/>
        <dbReference type="ChEBI" id="CHEBI:83421"/>
        <dbReference type="ChEBI" id="CHEBI:456216"/>
        <dbReference type="EC" id="2.7.11.1"/>
    </reaction>
</comment>
<evidence type="ECO:0000256" key="18">
    <source>
        <dbReference type="SAM" id="MobiDB-lite"/>
    </source>
</evidence>
<dbReference type="FunFam" id="3.30.200.20:FF:000003">
    <property type="entry name" value="Non-specific serine/threonine protein kinase"/>
    <property type="match status" value="1"/>
</dbReference>
<feature type="binding site" evidence="16">
    <location>
        <position position="111"/>
    </location>
    <ligand>
        <name>ATP</name>
        <dbReference type="ChEBI" id="CHEBI:30616"/>
    </ligand>
</feature>
<organism evidence="20 21">
    <name type="scientific">Silurus meridionalis</name>
    <name type="common">Southern catfish</name>
    <name type="synonym">Silurus soldatovi meridionalis</name>
    <dbReference type="NCBI Taxonomy" id="175797"/>
    <lineage>
        <taxon>Eukaryota</taxon>
        <taxon>Metazoa</taxon>
        <taxon>Chordata</taxon>
        <taxon>Craniata</taxon>
        <taxon>Vertebrata</taxon>
        <taxon>Euteleostomi</taxon>
        <taxon>Actinopterygii</taxon>
        <taxon>Neopterygii</taxon>
        <taxon>Teleostei</taxon>
        <taxon>Ostariophysi</taxon>
        <taxon>Siluriformes</taxon>
        <taxon>Siluridae</taxon>
        <taxon>Silurus</taxon>
    </lineage>
</organism>
<evidence type="ECO:0000256" key="13">
    <source>
        <dbReference type="ARBA" id="ARBA00048679"/>
    </source>
</evidence>
<feature type="region of interest" description="Disordered" evidence="18">
    <location>
        <begin position="1"/>
        <end position="41"/>
    </location>
</feature>
<evidence type="ECO:0000256" key="16">
    <source>
        <dbReference type="PROSITE-ProRule" id="PRU10141"/>
    </source>
</evidence>
<sequence length="441" mass="50035">MKDPQLPGYKYQKATTKRYDDKKNKKQTLIKPTRPPLLGSRAPTITTEQQMKQTVFERVVYEMSHNETVISDIILGKRIAFYELRGEIGTGNFSQVRLGVHSLTKERVAVKTLNKRRLDKKTQTLFASEISCLERLSHPNIVRLYEVVETSKQLYLIMEYGSGGDLFSRISTRGRLSDLESKLIFAQIISAVKYMHESNIVHRDLKAENIFYTTSYCIKIGDFGFSTVSGSADILTTFCGSPPYAAPELFKEKGYVGRYVDIWALGVLLYFMVTATMPFNAENLGRLKRCILQGVYTIPQYIPDSCQQIIKGMLRPVPPDRSSITQIMTCSWMSGIDYPKPFPFLNLTPSHLVDSSQGLCAEEEEVKFALMDLGISSMHLQNNSCVDLYSPITGTYRILLHGIQKRRLVEAVGYSALRPEDLCDRKQWSSKYEPSTVCTVL</sequence>
<dbReference type="PANTHER" id="PTHR24346">
    <property type="entry name" value="MAP/MICROTUBULE AFFINITY-REGULATING KINASE"/>
    <property type="match status" value="1"/>
</dbReference>
<dbReference type="PANTHER" id="PTHR24346:SF105">
    <property type="entry name" value="SERINE_THREONINE-PROTEIN KINASE NIM1-LIKE ISOFORM X1"/>
    <property type="match status" value="1"/>
</dbReference>
<keyword evidence="8 16" id="KW-0547">Nucleotide-binding</keyword>
<keyword evidence="6" id="KW-0808">Transferase</keyword>
<evidence type="ECO:0000256" key="12">
    <source>
        <dbReference type="ARBA" id="ARBA00047899"/>
    </source>
</evidence>
<evidence type="ECO:0000256" key="3">
    <source>
        <dbReference type="ARBA" id="ARBA00012513"/>
    </source>
</evidence>
<keyword evidence="7" id="KW-0479">Metal-binding</keyword>
<dbReference type="PROSITE" id="PS00107">
    <property type="entry name" value="PROTEIN_KINASE_ATP"/>
    <property type="match status" value="1"/>
</dbReference>
<comment type="catalytic activity">
    <reaction evidence="12">
        <text>L-threonyl-[protein] + ATP = O-phospho-L-threonyl-[protein] + ADP + H(+)</text>
        <dbReference type="Rhea" id="RHEA:46608"/>
        <dbReference type="Rhea" id="RHEA-COMP:11060"/>
        <dbReference type="Rhea" id="RHEA-COMP:11605"/>
        <dbReference type="ChEBI" id="CHEBI:15378"/>
        <dbReference type="ChEBI" id="CHEBI:30013"/>
        <dbReference type="ChEBI" id="CHEBI:30616"/>
        <dbReference type="ChEBI" id="CHEBI:61977"/>
        <dbReference type="ChEBI" id="CHEBI:456216"/>
        <dbReference type="EC" id="2.7.11.1"/>
    </reaction>
</comment>
<proteinExistence type="inferred from homology"/>
<evidence type="ECO:0000256" key="2">
    <source>
        <dbReference type="ARBA" id="ARBA00006692"/>
    </source>
</evidence>
<evidence type="ECO:0000313" key="20">
    <source>
        <dbReference type="EMBL" id="KAF7703755.1"/>
    </source>
</evidence>
<dbReference type="SUPFAM" id="SSF56112">
    <property type="entry name" value="Protein kinase-like (PK-like)"/>
    <property type="match status" value="1"/>
</dbReference>
<dbReference type="Pfam" id="PF00069">
    <property type="entry name" value="Pkinase"/>
    <property type="match status" value="1"/>
</dbReference>
<evidence type="ECO:0000313" key="21">
    <source>
        <dbReference type="Proteomes" id="UP000606274"/>
    </source>
</evidence>
<evidence type="ECO:0000256" key="14">
    <source>
        <dbReference type="ARBA" id="ARBA00069491"/>
    </source>
</evidence>
<evidence type="ECO:0000256" key="9">
    <source>
        <dbReference type="ARBA" id="ARBA00022777"/>
    </source>
</evidence>
<dbReference type="PROSITE" id="PS50011">
    <property type="entry name" value="PROTEIN_KINASE_DOM"/>
    <property type="match status" value="1"/>
</dbReference>
<keyword evidence="10 16" id="KW-0067">ATP-binding</keyword>
<dbReference type="InterPro" id="IPR011009">
    <property type="entry name" value="Kinase-like_dom_sf"/>
</dbReference>
<dbReference type="AlphaFoldDB" id="A0A8T0BAB0"/>
<evidence type="ECO:0000256" key="5">
    <source>
        <dbReference type="ARBA" id="ARBA00022553"/>
    </source>
</evidence>
<dbReference type="GO" id="GO:0005737">
    <property type="term" value="C:cytoplasm"/>
    <property type="evidence" value="ECO:0007669"/>
    <property type="project" value="TreeGrafter"/>
</dbReference>
<comment type="caution">
    <text evidence="20">The sequence shown here is derived from an EMBL/GenBank/DDBJ whole genome shotgun (WGS) entry which is preliminary data.</text>
</comment>
<name>A0A8T0BAB0_SILME</name>
<dbReference type="GO" id="GO:0000226">
    <property type="term" value="P:microtubule cytoskeleton organization"/>
    <property type="evidence" value="ECO:0007669"/>
    <property type="project" value="TreeGrafter"/>
</dbReference>
<comment type="similarity">
    <text evidence="2">Belongs to the protein kinase superfamily. CAMK Ser/Thr protein kinase family.</text>
</comment>
<keyword evidence="9" id="KW-0418">Kinase</keyword>
<keyword evidence="11" id="KW-0460">Magnesium</keyword>
<dbReference type="PROSITE" id="PS00108">
    <property type="entry name" value="PROTEIN_KINASE_ST"/>
    <property type="match status" value="1"/>
</dbReference>
<keyword evidence="4 17" id="KW-0723">Serine/threonine-protein kinase</keyword>